<gene>
    <name evidence="1" type="ORF">BU112_12150</name>
</gene>
<accession>A0A418ICU6</accession>
<proteinExistence type="predicted"/>
<evidence type="ECO:0000313" key="1">
    <source>
        <dbReference type="EMBL" id="RIM97869.1"/>
    </source>
</evidence>
<organism evidence="1 2">
    <name type="scientific">Staphylococcus shinii</name>
    <dbReference type="NCBI Taxonomy" id="2912228"/>
    <lineage>
        <taxon>Bacteria</taxon>
        <taxon>Bacillati</taxon>
        <taxon>Bacillota</taxon>
        <taxon>Bacilli</taxon>
        <taxon>Bacillales</taxon>
        <taxon>Staphylococcaceae</taxon>
        <taxon>Staphylococcus</taxon>
    </lineage>
</organism>
<sequence length="24" mass="2991">MRRILKYNKEKCQCILIFIKFAKC</sequence>
<dbReference type="AlphaFoldDB" id="A0A418ICU6"/>
<keyword evidence="2" id="KW-1185">Reference proteome</keyword>
<reference evidence="1 2" key="1">
    <citation type="journal article" date="2016" name="Front. Microbiol.">
        <title>Comprehensive Phylogenetic Analysis of Bovine Non-aureus Staphylococci Species Based on Whole-Genome Sequencing.</title>
        <authorList>
            <person name="Naushad S."/>
            <person name="Barkema H.W."/>
            <person name="Luby C."/>
            <person name="Condas L.A."/>
            <person name="Nobrega D.B."/>
            <person name="Carson D.A."/>
            <person name="De Buck J."/>
        </authorList>
    </citation>
    <scope>NUCLEOTIDE SEQUENCE [LARGE SCALE GENOMIC DNA]</scope>
    <source>
        <strain evidence="1 2">SNUC 4554</strain>
    </source>
</reference>
<evidence type="ECO:0000313" key="2">
    <source>
        <dbReference type="Proteomes" id="UP000286317"/>
    </source>
</evidence>
<name>A0A418ICU6_9STAP</name>
<comment type="caution">
    <text evidence="1">The sequence shown here is derived from an EMBL/GenBank/DDBJ whole genome shotgun (WGS) entry which is preliminary data.</text>
</comment>
<protein>
    <submittedName>
        <fullName evidence="1">Uncharacterized protein</fullName>
    </submittedName>
</protein>
<dbReference type="Proteomes" id="UP000286317">
    <property type="component" value="Unassembled WGS sequence"/>
</dbReference>
<dbReference type="EMBL" id="QXUF01000106">
    <property type="protein sequence ID" value="RIM97869.1"/>
    <property type="molecule type" value="Genomic_DNA"/>
</dbReference>